<reference evidence="2" key="1">
    <citation type="journal article" date="2014" name="Front. Microbiol.">
        <title>High frequency of phylogenetically diverse reductive dehalogenase-homologous genes in deep subseafloor sedimentary metagenomes.</title>
        <authorList>
            <person name="Kawai M."/>
            <person name="Futagami T."/>
            <person name="Toyoda A."/>
            <person name="Takaki Y."/>
            <person name="Nishi S."/>
            <person name="Hori S."/>
            <person name="Arai W."/>
            <person name="Tsubouchi T."/>
            <person name="Morono Y."/>
            <person name="Uchiyama I."/>
            <person name="Ito T."/>
            <person name="Fujiyama A."/>
            <person name="Inagaki F."/>
            <person name="Takami H."/>
        </authorList>
    </citation>
    <scope>NUCLEOTIDE SEQUENCE</scope>
    <source>
        <strain evidence="2">Expedition CK06-06</strain>
    </source>
</reference>
<dbReference type="SUPFAM" id="SSF51206">
    <property type="entry name" value="cAMP-binding domain-like"/>
    <property type="match status" value="1"/>
</dbReference>
<accession>X0Z0R7</accession>
<dbReference type="InterPro" id="IPR014710">
    <property type="entry name" value="RmlC-like_jellyroll"/>
</dbReference>
<protein>
    <recommendedName>
        <fullName evidence="1">Cyclic nucleotide-binding domain-containing protein</fullName>
    </recommendedName>
</protein>
<dbReference type="Pfam" id="PF00027">
    <property type="entry name" value="cNMP_binding"/>
    <property type="match status" value="1"/>
</dbReference>
<evidence type="ECO:0000259" key="1">
    <source>
        <dbReference type="PROSITE" id="PS50042"/>
    </source>
</evidence>
<sequence>MYFIADGEVEVEIGDRRVLLEGGNFFGEVALIAGGRRTGRASTVDHCTLLMLDIADFHGLAVNQPELSAAIRERAVGRVEGS</sequence>
<dbReference type="InterPro" id="IPR018490">
    <property type="entry name" value="cNMP-bd_dom_sf"/>
</dbReference>
<dbReference type="AlphaFoldDB" id="X0Z0R7"/>
<dbReference type="CDD" id="cd00038">
    <property type="entry name" value="CAP_ED"/>
    <property type="match status" value="1"/>
</dbReference>
<dbReference type="Gene3D" id="2.60.120.10">
    <property type="entry name" value="Jelly Rolls"/>
    <property type="match status" value="1"/>
</dbReference>
<name>X0Z0R7_9ZZZZ</name>
<proteinExistence type="predicted"/>
<evidence type="ECO:0000313" key="2">
    <source>
        <dbReference type="EMBL" id="GAG42281.1"/>
    </source>
</evidence>
<dbReference type="InterPro" id="IPR000595">
    <property type="entry name" value="cNMP-bd_dom"/>
</dbReference>
<gene>
    <name evidence="2" type="ORF">S01H1_84412</name>
</gene>
<dbReference type="PROSITE" id="PS50042">
    <property type="entry name" value="CNMP_BINDING_3"/>
    <property type="match status" value="1"/>
</dbReference>
<comment type="caution">
    <text evidence="2">The sequence shown here is derived from an EMBL/GenBank/DDBJ whole genome shotgun (WGS) entry which is preliminary data.</text>
</comment>
<feature type="domain" description="Cyclic nucleotide-binding" evidence="1">
    <location>
        <begin position="1"/>
        <end position="60"/>
    </location>
</feature>
<organism evidence="2">
    <name type="scientific">marine sediment metagenome</name>
    <dbReference type="NCBI Taxonomy" id="412755"/>
    <lineage>
        <taxon>unclassified sequences</taxon>
        <taxon>metagenomes</taxon>
        <taxon>ecological metagenomes</taxon>
    </lineage>
</organism>
<dbReference type="EMBL" id="BARS01057622">
    <property type="protein sequence ID" value="GAG42281.1"/>
    <property type="molecule type" value="Genomic_DNA"/>
</dbReference>